<organism evidence="5 6">
    <name type="scientific">Cherax quadricarinatus</name>
    <name type="common">Australian red claw crayfish</name>
    <dbReference type="NCBI Taxonomy" id="27406"/>
    <lineage>
        <taxon>Eukaryota</taxon>
        <taxon>Metazoa</taxon>
        <taxon>Ecdysozoa</taxon>
        <taxon>Arthropoda</taxon>
        <taxon>Crustacea</taxon>
        <taxon>Multicrustacea</taxon>
        <taxon>Malacostraca</taxon>
        <taxon>Eumalacostraca</taxon>
        <taxon>Eucarida</taxon>
        <taxon>Decapoda</taxon>
        <taxon>Pleocyemata</taxon>
        <taxon>Astacidea</taxon>
        <taxon>Parastacoidea</taxon>
        <taxon>Parastacidae</taxon>
        <taxon>Cherax</taxon>
    </lineage>
</organism>
<protein>
    <recommendedName>
        <fullName evidence="4">Calx-beta domain-containing protein</fullName>
    </recommendedName>
</protein>
<dbReference type="Gene3D" id="2.60.40.2030">
    <property type="match status" value="2"/>
</dbReference>
<reference evidence="5 6" key="1">
    <citation type="journal article" date="2024" name="BMC Genomics">
        <title>Genome assembly of redclaw crayfish (Cherax quadricarinatus) provides insights into its immune adaptation and hypoxia tolerance.</title>
        <authorList>
            <person name="Liu Z."/>
            <person name="Zheng J."/>
            <person name="Li H."/>
            <person name="Fang K."/>
            <person name="Wang S."/>
            <person name="He J."/>
            <person name="Zhou D."/>
            <person name="Weng S."/>
            <person name="Chi M."/>
            <person name="Gu Z."/>
            <person name="He J."/>
            <person name="Li F."/>
            <person name="Wang M."/>
        </authorList>
    </citation>
    <scope>NUCLEOTIDE SEQUENCE [LARGE SCALE GENOMIC DNA]</scope>
    <source>
        <strain evidence="5">ZL_2023a</strain>
    </source>
</reference>
<dbReference type="AlphaFoldDB" id="A0AAW0X0D9"/>
<keyword evidence="2" id="KW-0677">Repeat</keyword>
<dbReference type="EMBL" id="JARKIK010000055">
    <property type="protein sequence ID" value="KAK8732983.1"/>
    <property type="molecule type" value="Genomic_DNA"/>
</dbReference>
<dbReference type="PANTHER" id="PTHR45739:SF8">
    <property type="entry name" value="FRAS1-RELATED EXTRACELLULAR MATRIX PROTEIN 1"/>
    <property type="match status" value="1"/>
</dbReference>
<dbReference type="SMART" id="SM00237">
    <property type="entry name" value="Calx_beta"/>
    <property type="match status" value="2"/>
</dbReference>
<dbReference type="GO" id="GO:0007154">
    <property type="term" value="P:cell communication"/>
    <property type="evidence" value="ECO:0007669"/>
    <property type="project" value="InterPro"/>
</dbReference>
<keyword evidence="1" id="KW-0732">Signal</keyword>
<dbReference type="SUPFAM" id="SSF141072">
    <property type="entry name" value="CalX-like"/>
    <property type="match status" value="2"/>
</dbReference>
<name>A0AAW0X0D9_CHEQU</name>
<proteinExistence type="predicted"/>
<dbReference type="Proteomes" id="UP001445076">
    <property type="component" value="Unassembled WGS sequence"/>
</dbReference>
<keyword evidence="6" id="KW-1185">Reference proteome</keyword>
<evidence type="ECO:0000256" key="3">
    <source>
        <dbReference type="ARBA" id="ARBA00022837"/>
    </source>
</evidence>
<evidence type="ECO:0000259" key="4">
    <source>
        <dbReference type="SMART" id="SM00237"/>
    </source>
</evidence>
<feature type="domain" description="Calx-beta" evidence="4">
    <location>
        <begin position="33"/>
        <end position="133"/>
    </location>
</feature>
<gene>
    <name evidence="5" type="ORF">OTU49_006692</name>
</gene>
<dbReference type="PANTHER" id="PTHR45739">
    <property type="entry name" value="MATRIX PROTEIN, PUTATIVE-RELATED"/>
    <property type="match status" value="1"/>
</dbReference>
<keyword evidence="3" id="KW-0106">Calcium</keyword>
<feature type="non-terminal residue" evidence="5">
    <location>
        <position position="281"/>
    </location>
</feature>
<comment type="caution">
    <text evidence="5">The sequence shown here is derived from an EMBL/GenBank/DDBJ whole genome shotgun (WGS) entry which is preliminary data.</text>
</comment>
<dbReference type="Pfam" id="PF03160">
    <property type="entry name" value="Calx-beta"/>
    <property type="match status" value="1"/>
</dbReference>
<dbReference type="InterPro" id="IPR051561">
    <property type="entry name" value="FRAS1_ECM"/>
</dbReference>
<dbReference type="InterPro" id="IPR003644">
    <property type="entry name" value="Calx_beta"/>
</dbReference>
<accession>A0AAW0X0D9</accession>
<evidence type="ECO:0000313" key="5">
    <source>
        <dbReference type="EMBL" id="KAK8732983.1"/>
    </source>
</evidence>
<evidence type="ECO:0000256" key="1">
    <source>
        <dbReference type="ARBA" id="ARBA00022729"/>
    </source>
</evidence>
<dbReference type="InterPro" id="IPR038081">
    <property type="entry name" value="CalX-like_sf"/>
</dbReference>
<dbReference type="GO" id="GO:0016020">
    <property type="term" value="C:membrane"/>
    <property type="evidence" value="ECO:0007669"/>
    <property type="project" value="InterPro"/>
</dbReference>
<evidence type="ECO:0000313" key="6">
    <source>
        <dbReference type="Proteomes" id="UP001445076"/>
    </source>
</evidence>
<feature type="non-terminal residue" evidence="5">
    <location>
        <position position="1"/>
    </location>
</feature>
<evidence type="ECO:0000256" key="2">
    <source>
        <dbReference type="ARBA" id="ARBA00022737"/>
    </source>
</evidence>
<sequence length="281" mass="31347">DVNERRVAYLLRNDVNDTNDAFSFSVVDAGENRMSTQVFRLEWSWVSLAKAEFEVNETTSDLHVTLRRRGFLGHTAFVTLQLWNDTASVEEDLHRSYARQVQFNPGQRSAEWRARVVDDALFEGTEYLTLTLRYPVMTALESPLQALIIIRDDEDVSHVEFDVGKSHVEEDAGEVELRLVRRGDASHELVVACTTHTTPHHGSATGTVPTTVLSYSDYISRPDGPASMVRFGDGEREAVCKVVIIDDSLHEDEESFSVFLSSPMGGVLGATTNVTVTILPD</sequence>
<feature type="domain" description="Calx-beta" evidence="4">
    <location>
        <begin position="146"/>
        <end position="261"/>
    </location>
</feature>
<dbReference type="GO" id="GO:0009653">
    <property type="term" value="P:anatomical structure morphogenesis"/>
    <property type="evidence" value="ECO:0007669"/>
    <property type="project" value="TreeGrafter"/>
</dbReference>